<protein>
    <submittedName>
        <fullName evidence="2">Phosphoinositide phospholipase C</fullName>
    </submittedName>
</protein>
<name>A0AC35U528_9BILA</name>
<dbReference type="WBParaSite" id="RSKR_0000778800.1">
    <property type="protein sequence ID" value="RSKR_0000778800.1"/>
    <property type="gene ID" value="RSKR_0000778800"/>
</dbReference>
<sequence>MMEDSPELLERRKILERGLEIKRVKGEKVGSNGKIYLNSDNKFVYTPSTKFSLCYRKPKEVDIKDIVEVRQGSLRAQKQEPTKTDKRSKVSKAIVDSACFSVIIMHKKFMCKAVEFMASKESEKNCFCEALQMFVKEKTDQHLKFDEKVWLLSNFQKADINKNGRLSVEECLKLFKSFNLQCSEKYVTSLFKEITEVPNTDGGGKTWINDEEFLRLFDKLTARPDIRHILRQASDTGDEYLTVSQLTKFLKEEQGFEDIDEKKVEMLIDTFQLKSPIPDPKAEKCLDAPGFRRLLISRWGNIMKPIHDTVFQDMSKTLASYYINSSHNTYLTGLQVSGSASIEGYITAMKRGARLLELDVFDGEHGEPIITHKRTLIAPIALRDTLIGIEKYAFVNSPYPVIMTIENHVTLTQQRVMARIFKSVLKDKLYIPPKDSANKELPSPDTLKYKFLLRGKRDDRQHRLSLNTNEDDPNKPKIESNDIDESYEKETMKVAVDPEFGNLISLPSVKLSNNIFHDEKSHPKDGSPSLSETKVDSYYEGGYQLAHYTSTRVVKSYPKGIRQDSSNMDPMTSWLCGIQSVAMNFQTNCDSMDLSHGLFRINGACGYVLKPKFLLDGNDPRVDEVSKDIKTVMHVVIISGQYLPKVEPGNDIVDPYVSIEIHGLLQDKSKQKTRAIKNNGFNPYWNQELVFPLTCPELSIMRIVVKDFDTTSTNDFVGEFTIPVSSIRPGYSHVRLNTGYGHTLDEAATIFVRVVFKPPQN</sequence>
<dbReference type="Proteomes" id="UP000095286">
    <property type="component" value="Unplaced"/>
</dbReference>
<reference evidence="2" key="1">
    <citation type="submission" date="2016-11" db="UniProtKB">
        <authorList>
            <consortium name="WormBaseParasite"/>
        </authorList>
    </citation>
    <scope>IDENTIFICATION</scope>
    <source>
        <strain evidence="2">KR3021</strain>
    </source>
</reference>
<organism evidence="1 2">
    <name type="scientific">Rhabditophanes sp. KR3021</name>
    <dbReference type="NCBI Taxonomy" id="114890"/>
    <lineage>
        <taxon>Eukaryota</taxon>
        <taxon>Metazoa</taxon>
        <taxon>Ecdysozoa</taxon>
        <taxon>Nematoda</taxon>
        <taxon>Chromadorea</taxon>
        <taxon>Rhabditida</taxon>
        <taxon>Tylenchina</taxon>
        <taxon>Panagrolaimomorpha</taxon>
        <taxon>Strongyloidoidea</taxon>
        <taxon>Alloionematidae</taxon>
        <taxon>Rhabditophanes</taxon>
    </lineage>
</organism>
<evidence type="ECO:0000313" key="1">
    <source>
        <dbReference type="Proteomes" id="UP000095286"/>
    </source>
</evidence>
<evidence type="ECO:0000313" key="2">
    <source>
        <dbReference type="WBParaSite" id="RSKR_0000778800.1"/>
    </source>
</evidence>
<accession>A0AC35U528</accession>
<proteinExistence type="predicted"/>